<reference evidence="16 17" key="1">
    <citation type="submission" date="2024-04" db="EMBL/GenBank/DDBJ databases">
        <title>Tritrichomonas musculus Genome.</title>
        <authorList>
            <person name="Alves-Ferreira E."/>
            <person name="Grigg M."/>
            <person name="Lorenzi H."/>
            <person name="Galac M."/>
        </authorList>
    </citation>
    <scope>NUCLEOTIDE SEQUENCE [LARGE SCALE GENOMIC DNA]</scope>
    <source>
        <strain evidence="16 17">EAF2021</strain>
    </source>
</reference>
<evidence type="ECO:0000256" key="5">
    <source>
        <dbReference type="ARBA" id="ARBA00022853"/>
    </source>
</evidence>
<sequence>MEKPTSWLSRPPRISGYRTHPGIRHYSRLQTKPASFLHPKDLYPDAQIKYVKNRFNVHSQTLMHLCDGMHLFSRQLPNMGTPYISRLVYDIQAFSVFLLHGGRVSGGICSRLFNEEQFIEIVFCAVDSTFQTRGYGRLVMNYLKLYLQNMEIYDLLTCADNEAVTYFRKQGFNKHEILINPSRWVGCIKDYDGITLVHCKIRPDVDYLHFPISLRKQQIIFEQKTGVILTANQRNPLYDISPPKKPCVVSVDSIDLIQPKTQIPQFYHPSKTAEIERKDSINQMQEIMKKLTPKFLAFPQAPTFVNVSIPEILESYRPSSSIAINTNKISNKKKNSKNTDSNSNDNESDYNENSAESNVSKKDIFHFNQMTALSKKKYIEEYYKKMEIFRKKFTSILNELKSDAFFSVVFSRPVTEEIAPTYFTLIKKPIDFLTIEKRLTRYTDYYKRPEIFALDINLMCENCKKFNTPDTNYYKAAVDLMKKFRQLYDEEFPEYPFQL</sequence>
<dbReference type="PANTHER" id="PTHR45750:SF3">
    <property type="entry name" value="HISTONE ACETYLTRANSFERASE"/>
    <property type="match status" value="1"/>
</dbReference>
<organism evidence="16 17">
    <name type="scientific">Tritrichomonas musculus</name>
    <dbReference type="NCBI Taxonomy" id="1915356"/>
    <lineage>
        <taxon>Eukaryota</taxon>
        <taxon>Metamonada</taxon>
        <taxon>Parabasalia</taxon>
        <taxon>Tritrichomonadida</taxon>
        <taxon>Tritrichomonadidae</taxon>
        <taxon>Tritrichomonas</taxon>
    </lineage>
</organism>
<evidence type="ECO:0000256" key="2">
    <source>
        <dbReference type="ARBA" id="ARBA00008607"/>
    </source>
</evidence>
<accession>A0ABR2HX67</accession>
<dbReference type="Gene3D" id="1.20.920.10">
    <property type="entry name" value="Bromodomain-like"/>
    <property type="match status" value="1"/>
</dbReference>
<evidence type="ECO:0000256" key="6">
    <source>
        <dbReference type="ARBA" id="ARBA00023015"/>
    </source>
</evidence>
<dbReference type="SUPFAM" id="SSF55729">
    <property type="entry name" value="Acyl-CoA N-acyltransferases (Nat)"/>
    <property type="match status" value="1"/>
</dbReference>
<dbReference type="PROSITE" id="PS00633">
    <property type="entry name" value="BROMODOMAIN_1"/>
    <property type="match status" value="1"/>
</dbReference>
<dbReference type="InterPro" id="IPR001487">
    <property type="entry name" value="Bromodomain"/>
</dbReference>
<gene>
    <name evidence="16" type="ORF">M9Y10_016803</name>
</gene>
<dbReference type="PROSITE" id="PS50014">
    <property type="entry name" value="BROMODOMAIN_2"/>
    <property type="match status" value="1"/>
</dbReference>
<dbReference type="InterPro" id="IPR037800">
    <property type="entry name" value="GCN5"/>
</dbReference>
<dbReference type="InterPro" id="IPR016181">
    <property type="entry name" value="Acyl_CoA_acyltransferase"/>
</dbReference>
<protein>
    <recommendedName>
        <fullName evidence="3">histone acetyltransferase</fullName>
        <ecNumber evidence="3">2.3.1.48</ecNumber>
    </recommendedName>
</protein>
<keyword evidence="11" id="KW-0012">Acyltransferase</keyword>
<dbReference type="EC" id="2.3.1.48" evidence="3"/>
<dbReference type="EMBL" id="JAPFFF010000021">
    <property type="protein sequence ID" value="KAK8854244.1"/>
    <property type="molecule type" value="Genomic_DNA"/>
</dbReference>
<feature type="domain" description="N-acetyltransferase" evidence="15">
    <location>
        <begin position="55"/>
        <end position="197"/>
    </location>
</feature>
<dbReference type="SMART" id="SM00297">
    <property type="entry name" value="BROMO"/>
    <property type="match status" value="1"/>
</dbReference>
<evidence type="ECO:0000256" key="1">
    <source>
        <dbReference type="ARBA" id="ARBA00004123"/>
    </source>
</evidence>
<dbReference type="SUPFAM" id="SSF47370">
    <property type="entry name" value="Bromodomain"/>
    <property type="match status" value="1"/>
</dbReference>
<evidence type="ECO:0000256" key="7">
    <source>
        <dbReference type="ARBA" id="ARBA00023117"/>
    </source>
</evidence>
<feature type="region of interest" description="Disordered" evidence="13">
    <location>
        <begin position="331"/>
        <end position="355"/>
    </location>
</feature>
<comment type="similarity">
    <text evidence="2">Belongs to the acetyltransferase family. GCN5 subfamily.</text>
</comment>
<evidence type="ECO:0000259" key="14">
    <source>
        <dbReference type="PROSITE" id="PS50014"/>
    </source>
</evidence>
<evidence type="ECO:0000313" key="17">
    <source>
        <dbReference type="Proteomes" id="UP001470230"/>
    </source>
</evidence>
<comment type="subcellular location">
    <subcellularLocation>
        <location evidence="1">Nucleus</location>
    </subcellularLocation>
</comment>
<keyword evidence="5" id="KW-0156">Chromatin regulator</keyword>
<comment type="caution">
    <text evidence="16">The sequence shown here is derived from an EMBL/GenBank/DDBJ whole genome shotgun (WGS) entry which is preliminary data.</text>
</comment>
<evidence type="ECO:0000256" key="8">
    <source>
        <dbReference type="ARBA" id="ARBA00023159"/>
    </source>
</evidence>
<keyword evidence="7 12" id="KW-0103">Bromodomain</keyword>
<evidence type="ECO:0000259" key="15">
    <source>
        <dbReference type="PROSITE" id="PS51186"/>
    </source>
</evidence>
<evidence type="ECO:0000256" key="11">
    <source>
        <dbReference type="ARBA" id="ARBA00023315"/>
    </source>
</evidence>
<dbReference type="InterPro" id="IPR036427">
    <property type="entry name" value="Bromodomain-like_sf"/>
</dbReference>
<keyword evidence="8" id="KW-0010">Activator</keyword>
<name>A0ABR2HX67_9EUKA</name>
<evidence type="ECO:0000256" key="3">
    <source>
        <dbReference type="ARBA" id="ARBA00013184"/>
    </source>
</evidence>
<evidence type="ECO:0000256" key="10">
    <source>
        <dbReference type="ARBA" id="ARBA00023242"/>
    </source>
</evidence>
<evidence type="ECO:0000256" key="4">
    <source>
        <dbReference type="ARBA" id="ARBA00022679"/>
    </source>
</evidence>
<evidence type="ECO:0000256" key="13">
    <source>
        <dbReference type="SAM" id="MobiDB-lite"/>
    </source>
</evidence>
<dbReference type="PROSITE" id="PS51186">
    <property type="entry name" value="GNAT"/>
    <property type="match status" value="1"/>
</dbReference>
<proteinExistence type="inferred from homology"/>
<evidence type="ECO:0000313" key="16">
    <source>
        <dbReference type="EMBL" id="KAK8854244.1"/>
    </source>
</evidence>
<keyword evidence="9" id="KW-0804">Transcription</keyword>
<dbReference type="PRINTS" id="PR00503">
    <property type="entry name" value="BROMODOMAIN"/>
</dbReference>
<dbReference type="Proteomes" id="UP001470230">
    <property type="component" value="Unassembled WGS sequence"/>
</dbReference>
<feature type="domain" description="Bromo" evidence="14">
    <location>
        <begin position="402"/>
        <end position="474"/>
    </location>
</feature>
<dbReference type="Pfam" id="PF00583">
    <property type="entry name" value="Acetyltransf_1"/>
    <property type="match status" value="1"/>
</dbReference>
<keyword evidence="6" id="KW-0805">Transcription regulation</keyword>
<evidence type="ECO:0000256" key="9">
    <source>
        <dbReference type="ARBA" id="ARBA00023163"/>
    </source>
</evidence>
<evidence type="ECO:0000256" key="12">
    <source>
        <dbReference type="PROSITE-ProRule" id="PRU00035"/>
    </source>
</evidence>
<dbReference type="InterPro" id="IPR000182">
    <property type="entry name" value="GNAT_dom"/>
</dbReference>
<dbReference type="InterPro" id="IPR018359">
    <property type="entry name" value="Bromodomain_CS"/>
</dbReference>
<dbReference type="Gene3D" id="3.40.630.30">
    <property type="match status" value="1"/>
</dbReference>
<keyword evidence="10" id="KW-0539">Nucleus</keyword>
<keyword evidence="4" id="KW-0808">Transferase</keyword>
<feature type="compositionally biased region" description="Low complexity" evidence="13">
    <location>
        <begin position="338"/>
        <end position="355"/>
    </location>
</feature>
<dbReference type="PANTHER" id="PTHR45750">
    <property type="entry name" value="GH11602P"/>
    <property type="match status" value="1"/>
</dbReference>
<keyword evidence="17" id="KW-1185">Reference proteome</keyword>
<dbReference type="Pfam" id="PF00439">
    <property type="entry name" value="Bromodomain"/>
    <property type="match status" value="1"/>
</dbReference>